<keyword evidence="3" id="KW-0808">Transferase</keyword>
<dbReference type="Gene3D" id="3.30.200.20">
    <property type="entry name" value="Phosphorylase Kinase, domain 1"/>
    <property type="match status" value="3"/>
</dbReference>
<dbReference type="Pfam" id="PF00069">
    <property type="entry name" value="Pkinase"/>
    <property type="match status" value="2"/>
</dbReference>
<evidence type="ECO:0000256" key="6">
    <source>
        <dbReference type="ARBA" id="ARBA00022786"/>
    </source>
</evidence>
<dbReference type="eggNOG" id="ENOG502QQ1P">
    <property type="taxonomic scope" value="Eukaryota"/>
</dbReference>
<dbReference type="EC" id="2.3.2.27" evidence="2"/>
<dbReference type="SUPFAM" id="SSF56112">
    <property type="entry name" value="Protein kinase-like (PK-like)"/>
    <property type="match status" value="2"/>
</dbReference>
<evidence type="ECO:0000256" key="9">
    <source>
        <dbReference type="SAM" id="Coils"/>
    </source>
</evidence>
<feature type="domain" description="Protein kinase" evidence="10">
    <location>
        <begin position="16"/>
        <end position="419"/>
    </location>
</feature>
<keyword evidence="9" id="KW-0175">Coiled coil</keyword>
<keyword evidence="4 8" id="KW-0547">Nucleotide-binding</keyword>
<keyword evidence="5" id="KW-0418">Kinase</keyword>
<comment type="catalytic activity">
    <reaction evidence="1">
        <text>S-ubiquitinyl-[E2 ubiquitin-conjugating enzyme]-L-cysteine + [acceptor protein]-L-lysine = [E2 ubiquitin-conjugating enzyme]-L-cysteine + N(6)-ubiquitinyl-[acceptor protein]-L-lysine.</text>
        <dbReference type="EC" id="2.3.2.27"/>
    </reaction>
</comment>
<evidence type="ECO:0000313" key="12">
    <source>
        <dbReference type="Proteomes" id="UP000006591"/>
    </source>
</evidence>
<evidence type="ECO:0000256" key="5">
    <source>
        <dbReference type="ARBA" id="ARBA00022777"/>
    </source>
</evidence>
<dbReference type="InterPro" id="IPR000719">
    <property type="entry name" value="Prot_kinase_dom"/>
</dbReference>
<evidence type="ECO:0000256" key="1">
    <source>
        <dbReference type="ARBA" id="ARBA00000900"/>
    </source>
</evidence>
<dbReference type="InterPro" id="IPR008271">
    <property type="entry name" value="Ser/Thr_kinase_AS"/>
</dbReference>
<keyword evidence="6" id="KW-0833">Ubl conjugation pathway</keyword>
<feature type="coiled-coil region" evidence="9">
    <location>
        <begin position="440"/>
        <end position="467"/>
    </location>
</feature>
<accession>A0A0E0J4B0</accession>
<organism evidence="11">
    <name type="scientific">Oryza nivara</name>
    <name type="common">Indian wild rice</name>
    <name type="synonym">Oryza sativa f. spontanea</name>
    <dbReference type="NCBI Taxonomy" id="4536"/>
    <lineage>
        <taxon>Eukaryota</taxon>
        <taxon>Viridiplantae</taxon>
        <taxon>Streptophyta</taxon>
        <taxon>Embryophyta</taxon>
        <taxon>Tracheophyta</taxon>
        <taxon>Spermatophyta</taxon>
        <taxon>Magnoliopsida</taxon>
        <taxon>Liliopsida</taxon>
        <taxon>Poales</taxon>
        <taxon>Poaceae</taxon>
        <taxon>BOP clade</taxon>
        <taxon>Oryzoideae</taxon>
        <taxon>Oryzeae</taxon>
        <taxon>Oryzinae</taxon>
        <taxon>Oryza</taxon>
    </lineage>
</organism>
<dbReference type="EnsemblPlants" id="ONIVA11G19770.1">
    <property type="protein sequence ID" value="ONIVA11G19770.1"/>
    <property type="gene ID" value="ONIVA11G19770"/>
</dbReference>
<dbReference type="GO" id="GO:0005524">
    <property type="term" value="F:ATP binding"/>
    <property type="evidence" value="ECO:0007669"/>
    <property type="project" value="UniProtKB-UniRule"/>
</dbReference>
<evidence type="ECO:0000256" key="4">
    <source>
        <dbReference type="ARBA" id="ARBA00022741"/>
    </source>
</evidence>
<feature type="binding site" evidence="8">
    <location>
        <position position="43"/>
    </location>
    <ligand>
        <name>ATP</name>
        <dbReference type="ChEBI" id="CHEBI:30616"/>
    </ligand>
</feature>
<dbReference type="InterPro" id="IPR011009">
    <property type="entry name" value="Kinase-like_dom_sf"/>
</dbReference>
<proteinExistence type="predicted"/>
<dbReference type="STRING" id="4536.A0A0E0J4B0"/>
<dbReference type="PROSITE" id="PS00108">
    <property type="entry name" value="PROTEIN_KINASE_ST"/>
    <property type="match status" value="1"/>
</dbReference>
<dbReference type="PROSITE" id="PS50011">
    <property type="entry name" value="PROTEIN_KINASE_DOM"/>
    <property type="match status" value="2"/>
</dbReference>
<name>A0A0E0J4B0_ORYNI</name>
<sequence length="861" mass="98483">MVQFIEFNAWEIDDALRNSHMVGEGGYGKVYKAVPEDRTVAIKVHKRESLQGEREFNQEGRCGEGGERRGREEAVERRAWLEAAEGAAVRDAVADAVEWKSNGERGSVYPTRVKTVVTIMSVDILERIRHPNLVTLVGACREKFALVYEFLPDSLENLITGAGEEPDESEMVVGRHCFHGGSGRRRRKQQQPEKFPWEKRVEVAASVCSALVFLHNHRPDPIAHGDLKPSNVLFDKNGVCKLSDFGISRRLQVTDDTETPHHVTEQPMGSQSYIDPQFVMTHTLTPHSDAYALGIILLQLVTGKKDALRLRRWVLANANCKLSRRGGKTRRQQEGGEDVRWSRDMESELRWKSMERMVDKKLKLVSNRSKRDAMKMVSLGLECSNYERRDRPSLESVTFFSSSRELRERAIGRVCHGFNFDHRTHGIHLHKFRSVAASLRLRWEVRANNAIKENQKLREELRRTETIVSIYTKHRWWMEEQASRSYQMIRFTEYRPSLIHRVVSDRDAIFLGTGSYGSVLQCKIGEKTVAVKIPNNRDSRQPLPSMREFNQEANRRALKMQVAILKKIRHQNLVTLIGACPERQILIYEFLPNGSLKDHLTESGQRRRFTWKRRVRAASSICSALIFLHNTEPNPIVHGNLKTSNILFSKDNVCKLSNFAMSHLLQYTSKPVSFWGGLKGFARMLIGSDTHKIQLDVSALGIILLQLVTAQKPKDLRKNVLSKLGDIIRFQGKSMEQQHEVLKSIVDPDLKKCQLDDAAEMLFLGLKCSDPNEKHRPDLAADVWPLIEEMKSRLSEAEEALSLEARRINYKITQLVWCEISPLLKFVWQATCSTDMKLSLCIVFMLSFAKLSLCSVHNSQA</sequence>
<protein>
    <recommendedName>
        <fullName evidence="2">RING-type E3 ubiquitin transferase</fullName>
        <ecNumber evidence="2">2.3.2.27</ecNumber>
    </recommendedName>
</protein>
<dbReference type="InterPro" id="IPR017441">
    <property type="entry name" value="Protein_kinase_ATP_BS"/>
</dbReference>
<dbReference type="InterPro" id="IPR051348">
    <property type="entry name" value="U-box_ubiquitin_ligases"/>
</dbReference>
<dbReference type="SMART" id="SM00220">
    <property type="entry name" value="S_TKc"/>
    <property type="match status" value="1"/>
</dbReference>
<keyword evidence="7 8" id="KW-0067">ATP-binding</keyword>
<dbReference type="PROSITE" id="PS00107">
    <property type="entry name" value="PROTEIN_KINASE_ATP"/>
    <property type="match status" value="2"/>
</dbReference>
<dbReference type="PANTHER" id="PTHR45647:SF154">
    <property type="entry name" value="OS11G0618300 PROTEIN"/>
    <property type="match status" value="1"/>
</dbReference>
<dbReference type="HOGENOM" id="CLU_332459_0_0_1"/>
<reference evidence="11" key="2">
    <citation type="submission" date="2018-04" db="EMBL/GenBank/DDBJ databases">
        <title>OnivRS2 (Oryza nivara Reference Sequence Version 2).</title>
        <authorList>
            <person name="Zhang J."/>
            <person name="Kudrna D."/>
            <person name="Lee S."/>
            <person name="Talag J."/>
            <person name="Rajasekar S."/>
            <person name="Welchert J."/>
            <person name="Hsing Y.-I."/>
            <person name="Wing R.A."/>
        </authorList>
    </citation>
    <scope>NUCLEOTIDE SEQUENCE [LARGE SCALE GENOMIC DNA]</scope>
    <source>
        <strain evidence="11">SL10</strain>
    </source>
</reference>
<dbReference type="AlphaFoldDB" id="A0A0E0J4B0"/>
<dbReference type="Gene3D" id="1.10.510.10">
    <property type="entry name" value="Transferase(Phosphotransferase) domain 1"/>
    <property type="match status" value="2"/>
</dbReference>
<dbReference type="Proteomes" id="UP000006591">
    <property type="component" value="Chromosome 11"/>
</dbReference>
<reference evidence="11" key="1">
    <citation type="submission" date="2015-04" db="UniProtKB">
        <authorList>
            <consortium name="EnsemblPlants"/>
        </authorList>
    </citation>
    <scope>IDENTIFICATION</scope>
    <source>
        <strain evidence="11">SL10</strain>
    </source>
</reference>
<feature type="domain" description="Protein kinase" evidence="10">
    <location>
        <begin position="505"/>
        <end position="787"/>
    </location>
</feature>
<dbReference type="PANTHER" id="PTHR45647">
    <property type="entry name" value="OS02G0152300 PROTEIN"/>
    <property type="match status" value="1"/>
</dbReference>
<evidence type="ECO:0000256" key="2">
    <source>
        <dbReference type="ARBA" id="ARBA00012483"/>
    </source>
</evidence>
<evidence type="ECO:0000256" key="8">
    <source>
        <dbReference type="PROSITE-ProRule" id="PRU10141"/>
    </source>
</evidence>
<keyword evidence="12" id="KW-1185">Reference proteome</keyword>
<evidence type="ECO:0000313" key="11">
    <source>
        <dbReference type="EnsemblPlants" id="ONIVA11G19770.1"/>
    </source>
</evidence>
<feature type="binding site" evidence="8">
    <location>
        <position position="532"/>
    </location>
    <ligand>
        <name>ATP</name>
        <dbReference type="ChEBI" id="CHEBI:30616"/>
    </ligand>
</feature>
<evidence type="ECO:0000256" key="7">
    <source>
        <dbReference type="ARBA" id="ARBA00022840"/>
    </source>
</evidence>
<dbReference type="GO" id="GO:0004672">
    <property type="term" value="F:protein kinase activity"/>
    <property type="evidence" value="ECO:0007669"/>
    <property type="project" value="InterPro"/>
</dbReference>
<evidence type="ECO:0000259" key="10">
    <source>
        <dbReference type="PROSITE" id="PS50011"/>
    </source>
</evidence>
<evidence type="ECO:0000256" key="3">
    <source>
        <dbReference type="ARBA" id="ARBA00022679"/>
    </source>
</evidence>
<dbReference type="GO" id="GO:0061630">
    <property type="term" value="F:ubiquitin protein ligase activity"/>
    <property type="evidence" value="ECO:0007669"/>
    <property type="project" value="UniProtKB-EC"/>
</dbReference>
<dbReference type="Gramene" id="ONIVA11G19770.1">
    <property type="protein sequence ID" value="ONIVA11G19770.1"/>
    <property type="gene ID" value="ONIVA11G19770"/>
</dbReference>